<dbReference type="SUPFAM" id="SSF53649">
    <property type="entry name" value="Alkaline phosphatase-like"/>
    <property type="match status" value="1"/>
</dbReference>
<dbReference type="STRING" id="1798183.GA0061080_100471"/>
<evidence type="ECO:0000256" key="1">
    <source>
        <dbReference type="SAM" id="Phobius"/>
    </source>
</evidence>
<dbReference type="OrthoDB" id="9786870at2"/>
<dbReference type="AlphaFoldDB" id="A0A1C3ZFA9"/>
<dbReference type="PANTHER" id="PTHR30443:SF0">
    <property type="entry name" value="PHOSPHOETHANOLAMINE TRANSFERASE EPTA"/>
    <property type="match status" value="1"/>
</dbReference>
<evidence type="ECO:0000313" key="4">
    <source>
        <dbReference type="Proteomes" id="UP000199698"/>
    </source>
</evidence>
<dbReference type="PANTHER" id="PTHR30443">
    <property type="entry name" value="INNER MEMBRANE PROTEIN"/>
    <property type="match status" value="1"/>
</dbReference>
<dbReference type="GO" id="GO:0009244">
    <property type="term" value="P:lipopolysaccharide core region biosynthetic process"/>
    <property type="evidence" value="ECO:0007669"/>
    <property type="project" value="TreeGrafter"/>
</dbReference>
<accession>A0A1C3ZFA9</accession>
<dbReference type="GO" id="GO:0016776">
    <property type="term" value="F:phosphotransferase activity, phosphate group as acceptor"/>
    <property type="evidence" value="ECO:0007669"/>
    <property type="project" value="TreeGrafter"/>
</dbReference>
<keyword evidence="4" id="KW-1185">Reference proteome</keyword>
<dbReference type="InterPro" id="IPR017850">
    <property type="entry name" value="Alkaline_phosphatase_core_sf"/>
</dbReference>
<feature type="transmembrane region" description="Helical" evidence="1">
    <location>
        <begin position="115"/>
        <end position="138"/>
    </location>
</feature>
<dbReference type="Pfam" id="PF00884">
    <property type="entry name" value="Sulfatase"/>
    <property type="match status" value="1"/>
</dbReference>
<dbReference type="InterPro" id="IPR000917">
    <property type="entry name" value="Sulfatase_N"/>
</dbReference>
<feature type="transmembrane region" description="Helical" evidence="1">
    <location>
        <begin position="74"/>
        <end position="95"/>
    </location>
</feature>
<protein>
    <submittedName>
        <fullName evidence="3">Heptose-I-phosphate ethanolaminephosphotransferase</fullName>
    </submittedName>
</protein>
<feature type="domain" description="Sulfatase N-terminal" evidence="2">
    <location>
        <begin position="239"/>
        <end position="467"/>
    </location>
</feature>
<organism evidence="3 4">
    <name type="scientific">Gilliamella intestini</name>
    <dbReference type="NCBI Taxonomy" id="1798183"/>
    <lineage>
        <taxon>Bacteria</taxon>
        <taxon>Pseudomonadati</taxon>
        <taxon>Pseudomonadota</taxon>
        <taxon>Gammaproteobacteria</taxon>
        <taxon>Orbales</taxon>
        <taxon>Orbaceae</taxon>
        <taxon>Gilliamella</taxon>
    </lineage>
</organism>
<reference evidence="4" key="1">
    <citation type="submission" date="2016-08" db="EMBL/GenBank/DDBJ databases">
        <authorList>
            <person name="Varghese N."/>
            <person name="Submissions Spin"/>
        </authorList>
    </citation>
    <scope>NUCLEOTIDE SEQUENCE [LARGE SCALE GENOMIC DNA]</scope>
    <source>
        <strain evidence="4">R-53144</strain>
    </source>
</reference>
<keyword evidence="1" id="KW-0472">Membrane</keyword>
<gene>
    <name evidence="3" type="ORF">GA0061080_100471</name>
</gene>
<evidence type="ECO:0000259" key="2">
    <source>
        <dbReference type="Pfam" id="PF00884"/>
    </source>
</evidence>
<dbReference type="InterPro" id="IPR040423">
    <property type="entry name" value="PEA_transferase"/>
</dbReference>
<evidence type="ECO:0000313" key="3">
    <source>
        <dbReference type="EMBL" id="SCB81034.1"/>
    </source>
</evidence>
<feature type="transmembrane region" description="Helical" evidence="1">
    <location>
        <begin position="12"/>
        <end position="35"/>
    </location>
</feature>
<sequence>MNLCRIKKILPSILLLLIYTFIGAIWSYCYCKYHFYDNSTDSVLDDLFFYIMTITTLFFIMIVHNCLCSGYKLVVVLGVLLLFLFLSEVSYFIFYGDMISDSLLDSIVETNSYELLSMAKQALMIIGPAFIATLLILFILKKFVCIKFRLFIPITIYVLILFTLLYYLGSYSVIKSDLKRGAYKPAIGVMRKCYSAVLANLAYILVSYTTTDIYSNSHEIEKFNDAVLLPPNKPDNDLIVFIMGESSFVNRYSSYGYHKQTTPFMTNIFSQNGGCIMPNSHSAAAFTRDSIPMTLSFNVPESDDNLFNNKSIIEMAKFNHYKTYWLASKRQVIQGTFNTKFGFIARKSDVVSFSEESLDIGLSQLLEDTLQKDDAPPKFILVHLRGSHQPYEGDYDDIDKQALPDAEEYDLTVHHTDRTVKALYDVINKYSDNYTIIYTSDHGEIVNVGHGIGDNVDQFLIPFMFISTNPRYNCEYIESFRGESGYLSGLMNKYILSNLLGYEIDQATLNKEKGNDRVVMPNSTVRPFSEILNKH</sequence>
<keyword evidence="1" id="KW-1133">Transmembrane helix</keyword>
<dbReference type="Proteomes" id="UP000199698">
    <property type="component" value="Unassembled WGS sequence"/>
</dbReference>
<name>A0A1C3ZFA9_9GAMM</name>
<feature type="transmembrane region" description="Helical" evidence="1">
    <location>
        <begin position="150"/>
        <end position="169"/>
    </location>
</feature>
<dbReference type="GO" id="GO:0005886">
    <property type="term" value="C:plasma membrane"/>
    <property type="evidence" value="ECO:0007669"/>
    <property type="project" value="UniProtKB-SubCell"/>
</dbReference>
<proteinExistence type="predicted"/>
<keyword evidence="3" id="KW-0808">Transferase</keyword>
<keyword evidence="1" id="KW-0812">Transmembrane</keyword>
<dbReference type="EMBL" id="FMBA01000004">
    <property type="protein sequence ID" value="SCB81034.1"/>
    <property type="molecule type" value="Genomic_DNA"/>
</dbReference>
<feature type="transmembrane region" description="Helical" evidence="1">
    <location>
        <begin position="47"/>
        <end position="67"/>
    </location>
</feature>
<dbReference type="Gene3D" id="3.40.720.10">
    <property type="entry name" value="Alkaline Phosphatase, subunit A"/>
    <property type="match status" value="1"/>
</dbReference>